<dbReference type="GO" id="GO:0035243">
    <property type="term" value="F:protein-arginine omega-N symmetric methyltransferase activity"/>
    <property type="evidence" value="ECO:0007669"/>
    <property type="project" value="TreeGrafter"/>
</dbReference>
<dbReference type="PANTHER" id="PTHR12049">
    <property type="entry name" value="PROTEIN ARGININE METHYLTRANSFERASE NDUFAF7, MITOCHONDRIAL"/>
    <property type="match status" value="1"/>
</dbReference>
<dbReference type="GO" id="GO:0032259">
    <property type="term" value="P:methylation"/>
    <property type="evidence" value="ECO:0007669"/>
    <property type="project" value="UniProtKB-KW"/>
</dbReference>
<name>A0A8J4DZA0_9ACTN</name>
<dbReference type="EMBL" id="BOPG01000009">
    <property type="protein sequence ID" value="GIJ53832.1"/>
    <property type="molecule type" value="Genomic_DNA"/>
</dbReference>
<dbReference type="Gene3D" id="3.40.50.12710">
    <property type="match status" value="1"/>
</dbReference>
<dbReference type="InterPro" id="IPR038375">
    <property type="entry name" value="NDUFAF7_sf"/>
</dbReference>
<evidence type="ECO:0000256" key="1">
    <source>
        <dbReference type="ARBA" id="ARBA00022603"/>
    </source>
</evidence>
<comment type="caution">
    <text evidence="3">The sequence shown here is derived from an EMBL/GenBank/DDBJ whole genome shotgun (WGS) entry which is preliminary data.</text>
</comment>
<dbReference type="Pfam" id="PF02636">
    <property type="entry name" value="Methyltransf_28"/>
    <property type="match status" value="1"/>
</dbReference>
<proteinExistence type="predicted"/>
<dbReference type="InterPro" id="IPR003788">
    <property type="entry name" value="NDUFAF7"/>
</dbReference>
<gene>
    <name evidence="3" type="ORF">Vau01_013480</name>
</gene>
<evidence type="ECO:0000313" key="4">
    <source>
        <dbReference type="Proteomes" id="UP000612585"/>
    </source>
</evidence>
<evidence type="ECO:0000313" key="3">
    <source>
        <dbReference type="EMBL" id="GIJ53832.1"/>
    </source>
</evidence>
<dbReference type="SUPFAM" id="SSF53335">
    <property type="entry name" value="S-adenosyl-L-methionine-dependent methyltransferases"/>
    <property type="match status" value="1"/>
</dbReference>
<dbReference type="InterPro" id="IPR029063">
    <property type="entry name" value="SAM-dependent_MTases_sf"/>
</dbReference>
<dbReference type="AlphaFoldDB" id="A0A8J4DZA0"/>
<accession>A0A8J4DZA0</accession>
<reference evidence="3" key="1">
    <citation type="submission" date="2021-01" db="EMBL/GenBank/DDBJ databases">
        <title>Whole genome shotgun sequence of Virgisporangium aurantiacum NBRC 16421.</title>
        <authorList>
            <person name="Komaki H."/>
            <person name="Tamura T."/>
        </authorList>
    </citation>
    <scope>NUCLEOTIDE SEQUENCE</scope>
    <source>
        <strain evidence="3">NBRC 16421</strain>
    </source>
</reference>
<evidence type="ECO:0000256" key="2">
    <source>
        <dbReference type="ARBA" id="ARBA00022679"/>
    </source>
</evidence>
<dbReference type="PANTHER" id="PTHR12049:SF7">
    <property type="entry name" value="PROTEIN ARGININE METHYLTRANSFERASE NDUFAF7, MITOCHONDRIAL"/>
    <property type="match status" value="1"/>
</dbReference>
<organism evidence="3 4">
    <name type="scientific">Virgisporangium aurantiacum</name>
    <dbReference type="NCBI Taxonomy" id="175570"/>
    <lineage>
        <taxon>Bacteria</taxon>
        <taxon>Bacillati</taxon>
        <taxon>Actinomycetota</taxon>
        <taxon>Actinomycetes</taxon>
        <taxon>Micromonosporales</taxon>
        <taxon>Micromonosporaceae</taxon>
        <taxon>Virgisporangium</taxon>
    </lineage>
</organism>
<evidence type="ECO:0008006" key="5">
    <source>
        <dbReference type="Google" id="ProtNLM"/>
    </source>
</evidence>
<protein>
    <recommendedName>
        <fullName evidence="5">SAM-dependent methyltransferase, MidA family</fullName>
    </recommendedName>
</protein>
<keyword evidence="4" id="KW-1185">Reference proteome</keyword>
<keyword evidence="1" id="KW-0489">Methyltransferase</keyword>
<dbReference type="Proteomes" id="UP000612585">
    <property type="component" value="Unassembled WGS sequence"/>
</dbReference>
<sequence length="332" mass="35063">MRWGAAMEKALYGPDGFFTRPGPGPAAHFRTSVHASPLFASAVARLIARLDEALGRPDPFDVVDVGAGRGELLTTLGTAFPDDLQRRLRRTAVEVGPRPAGLDAGITWGPSIPSGTVGMLIATEWLDNVPVDVAVGATPRYLHVSGRPGIRVSRTDERWLREWWPHPAVTGARAEIGRLRDEAWADAVASVSRGLAVAVDYGHLRDARPVFGSLAGYRDGRRVDPVPDGSCDVSAYVAMDAVAAAGALVAGIEPGVVSQRTALRALGVHGRRPPHSQAHDDPTGYVHALALASAAAELTDPEGLGGHWWVVQPLDLSLSVCQSVIPAVFSSA</sequence>
<keyword evidence="2" id="KW-0808">Transferase</keyword>